<evidence type="ECO:0000256" key="6">
    <source>
        <dbReference type="SAM" id="Phobius"/>
    </source>
</evidence>
<dbReference type="EMBL" id="JAAWVO010068281">
    <property type="protein sequence ID" value="MBN3323909.1"/>
    <property type="molecule type" value="Genomic_DNA"/>
</dbReference>
<gene>
    <name evidence="8" type="primary">Rnf183_0</name>
    <name evidence="8" type="ORF">GTO95_0010401</name>
</gene>
<feature type="region of interest" description="Disordered" evidence="5">
    <location>
        <begin position="137"/>
        <end position="159"/>
    </location>
</feature>
<feature type="domain" description="RING-type" evidence="7">
    <location>
        <begin position="227"/>
        <end position="275"/>
    </location>
</feature>
<dbReference type="SUPFAM" id="SSF57850">
    <property type="entry name" value="RING/U-box"/>
    <property type="match status" value="1"/>
</dbReference>
<evidence type="ECO:0000256" key="2">
    <source>
        <dbReference type="ARBA" id="ARBA00022771"/>
    </source>
</evidence>
<keyword evidence="2 4" id="KW-0863">Zinc-finger</keyword>
<evidence type="ECO:0000313" key="9">
    <source>
        <dbReference type="Proteomes" id="UP000736164"/>
    </source>
</evidence>
<evidence type="ECO:0000259" key="7">
    <source>
        <dbReference type="PROSITE" id="PS50089"/>
    </source>
</evidence>
<dbReference type="PROSITE" id="PS00518">
    <property type="entry name" value="ZF_RING_1"/>
    <property type="match status" value="1"/>
</dbReference>
<evidence type="ECO:0000256" key="5">
    <source>
        <dbReference type="SAM" id="MobiDB-lite"/>
    </source>
</evidence>
<proteinExistence type="predicted"/>
<feature type="compositionally biased region" description="Low complexity" evidence="5">
    <location>
        <begin position="144"/>
        <end position="159"/>
    </location>
</feature>
<dbReference type="Gene3D" id="3.30.40.10">
    <property type="entry name" value="Zinc/RING finger domain, C3HC4 (zinc finger)"/>
    <property type="match status" value="1"/>
</dbReference>
<keyword evidence="6" id="KW-0812">Transmembrane</keyword>
<evidence type="ECO:0000256" key="3">
    <source>
        <dbReference type="ARBA" id="ARBA00022833"/>
    </source>
</evidence>
<feature type="transmembrane region" description="Helical" evidence="6">
    <location>
        <begin position="377"/>
        <end position="403"/>
    </location>
</feature>
<dbReference type="InterPro" id="IPR013083">
    <property type="entry name" value="Znf_RING/FYVE/PHD"/>
</dbReference>
<keyword evidence="9" id="KW-1185">Reference proteome</keyword>
<evidence type="ECO:0000313" key="8">
    <source>
        <dbReference type="EMBL" id="MBN3323909.1"/>
    </source>
</evidence>
<protein>
    <submittedName>
        <fullName evidence="8">RN183 ligase</fullName>
    </submittedName>
</protein>
<dbReference type="GO" id="GO:0016874">
    <property type="term" value="F:ligase activity"/>
    <property type="evidence" value="ECO:0007669"/>
    <property type="project" value="UniProtKB-KW"/>
</dbReference>
<dbReference type="GO" id="GO:0016567">
    <property type="term" value="P:protein ubiquitination"/>
    <property type="evidence" value="ECO:0007669"/>
    <property type="project" value="TreeGrafter"/>
</dbReference>
<dbReference type="InterPro" id="IPR017907">
    <property type="entry name" value="Znf_RING_CS"/>
</dbReference>
<dbReference type="GO" id="GO:0061630">
    <property type="term" value="F:ubiquitin protein ligase activity"/>
    <property type="evidence" value="ECO:0007669"/>
    <property type="project" value="TreeGrafter"/>
</dbReference>
<dbReference type="PANTHER" id="PTHR22791">
    <property type="entry name" value="RING-TYPE DOMAIN-CONTAINING PROTEIN"/>
    <property type="match status" value="1"/>
</dbReference>
<reference evidence="8" key="1">
    <citation type="journal article" date="2021" name="Cell">
        <title>Tracing the genetic footprints of vertebrate landing in non-teleost ray-finned fishes.</title>
        <authorList>
            <person name="Bi X."/>
            <person name="Wang K."/>
            <person name="Yang L."/>
            <person name="Pan H."/>
            <person name="Jiang H."/>
            <person name="Wei Q."/>
            <person name="Fang M."/>
            <person name="Yu H."/>
            <person name="Zhu C."/>
            <person name="Cai Y."/>
            <person name="He Y."/>
            <person name="Gan X."/>
            <person name="Zeng H."/>
            <person name="Yu D."/>
            <person name="Zhu Y."/>
            <person name="Jiang H."/>
            <person name="Qiu Q."/>
            <person name="Yang H."/>
            <person name="Zhang Y.E."/>
            <person name="Wang W."/>
            <person name="Zhu M."/>
            <person name="He S."/>
            <person name="Zhang G."/>
        </authorList>
    </citation>
    <scope>NUCLEOTIDE SEQUENCE</scope>
    <source>
        <strain evidence="8">Allg_001</strain>
    </source>
</reference>
<name>A0A8J7P1X8_ATRSP</name>
<keyword evidence="6" id="KW-1133">Transmembrane helix</keyword>
<dbReference type="Pfam" id="PF13445">
    <property type="entry name" value="zf-RING_UBOX"/>
    <property type="match status" value="1"/>
</dbReference>
<keyword evidence="1" id="KW-0479">Metal-binding</keyword>
<dbReference type="InterPro" id="IPR001841">
    <property type="entry name" value="Znf_RING"/>
</dbReference>
<keyword evidence="6" id="KW-0472">Membrane</keyword>
<feature type="non-terminal residue" evidence="8">
    <location>
        <position position="1"/>
    </location>
</feature>
<evidence type="ECO:0000256" key="4">
    <source>
        <dbReference type="PROSITE-ProRule" id="PRU00175"/>
    </source>
</evidence>
<dbReference type="InterPro" id="IPR051435">
    <property type="entry name" value="RING_finger_E3_ubiq-ligases"/>
</dbReference>
<dbReference type="PANTHER" id="PTHR22791:SF30">
    <property type="entry name" value="RING FINGER PROTEIN 223-LIKE"/>
    <property type="match status" value="1"/>
</dbReference>
<dbReference type="Proteomes" id="UP000736164">
    <property type="component" value="Unassembled WGS sequence"/>
</dbReference>
<dbReference type="InterPro" id="IPR027370">
    <property type="entry name" value="Znf-RING_euk"/>
</dbReference>
<dbReference type="AlphaFoldDB" id="A0A8J7P1X8"/>
<organism evidence="8 9">
    <name type="scientific">Atractosteus spatula</name>
    <name type="common">Alligator gar</name>
    <name type="synonym">Lepisosteus spatula</name>
    <dbReference type="NCBI Taxonomy" id="7917"/>
    <lineage>
        <taxon>Eukaryota</taxon>
        <taxon>Metazoa</taxon>
        <taxon>Chordata</taxon>
        <taxon>Craniata</taxon>
        <taxon>Vertebrata</taxon>
        <taxon>Euteleostomi</taxon>
        <taxon>Actinopterygii</taxon>
        <taxon>Neopterygii</taxon>
        <taxon>Holostei</taxon>
        <taxon>Semionotiformes</taxon>
        <taxon>Lepisosteidae</taxon>
        <taxon>Atractosteus</taxon>
    </lineage>
</organism>
<dbReference type="GO" id="GO:0008270">
    <property type="term" value="F:zinc ion binding"/>
    <property type="evidence" value="ECO:0007669"/>
    <property type="project" value="UniProtKB-KW"/>
</dbReference>
<evidence type="ECO:0000256" key="1">
    <source>
        <dbReference type="ARBA" id="ARBA00022723"/>
    </source>
</evidence>
<feature type="non-terminal residue" evidence="8">
    <location>
        <position position="408"/>
    </location>
</feature>
<dbReference type="PROSITE" id="PS50089">
    <property type="entry name" value="ZF_RING_2"/>
    <property type="match status" value="1"/>
</dbReference>
<keyword evidence="3" id="KW-0862">Zinc</keyword>
<keyword evidence="8" id="KW-0436">Ligase</keyword>
<accession>A0A8J7P1X8</accession>
<comment type="caution">
    <text evidence="8">The sequence shown here is derived from an EMBL/GenBank/DDBJ whole genome shotgun (WGS) entry which is preliminary data.</text>
</comment>
<sequence>MGATLSQGYLKLSIQACVIHARAGKFYQPGFEAALSAGQKEDVHPHLTGRVLLFAQLLLLPAAAELVSDKSLQRTKAVPCTQGRDSGGLLPACSEVGPSYPRAPAHARAATTQQVSALSPVCAAMLLGERAFPRTFPETRGGVPASRAARASSGRGPPAAGVRGALDWLPLFPLIWGARGRPSLGGPEELSPLEMELKAGLAAVSAPLPAGGAAVPGADALSSAPECPICFAPYDNAFRTPLLLPPCAHTFCLQCLAQMCLYLKPSQSFQCPLCRALVPLPLGGVPGLPPNMEVVALLPPDQRGSLQRVWLEGSQLCYWKPQPAYNPGPLAPGPSQDVLVKLQLTGSPLGQPAPGQAVNLVTVRAHRRPLACRDLCHSFWCLLLLVAACFVSLFCAIFFPIYVTRRGP</sequence>
<dbReference type="SMART" id="SM00184">
    <property type="entry name" value="RING"/>
    <property type="match status" value="1"/>
</dbReference>